<accession>A0A2J6QYF2</accession>
<name>A0A2J6QYF2_HYAVF</name>
<keyword evidence="1" id="KW-0732">Signal</keyword>
<dbReference type="AlphaFoldDB" id="A0A2J6QYF2"/>
<gene>
    <name evidence="2" type="ORF">L207DRAFT_572958</name>
</gene>
<reference evidence="2 3" key="1">
    <citation type="submission" date="2016-04" db="EMBL/GenBank/DDBJ databases">
        <title>A degradative enzymes factory behind the ericoid mycorrhizal symbiosis.</title>
        <authorList>
            <consortium name="DOE Joint Genome Institute"/>
            <person name="Martino E."/>
            <person name="Morin E."/>
            <person name="Grelet G."/>
            <person name="Kuo A."/>
            <person name="Kohler A."/>
            <person name="Daghino S."/>
            <person name="Barry K."/>
            <person name="Choi C."/>
            <person name="Cichocki N."/>
            <person name="Clum A."/>
            <person name="Copeland A."/>
            <person name="Hainaut M."/>
            <person name="Haridas S."/>
            <person name="Labutti K."/>
            <person name="Lindquist E."/>
            <person name="Lipzen A."/>
            <person name="Khouja H.-R."/>
            <person name="Murat C."/>
            <person name="Ohm R."/>
            <person name="Olson A."/>
            <person name="Spatafora J."/>
            <person name="Veneault-Fourrey C."/>
            <person name="Henrissat B."/>
            <person name="Grigoriev I."/>
            <person name="Martin F."/>
            <person name="Perotto S."/>
        </authorList>
    </citation>
    <scope>NUCLEOTIDE SEQUENCE [LARGE SCALE GENOMIC DNA]</scope>
    <source>
        <strain evidence="2 3">F</strain>
    </source>
</reference>
<evidence type="ECO:0000313" key="3">
    <source>
        <dbReference type="Proteomes" id="UP000235786"/>
    </source>
</evidence>
<sequence length="159" mass="17471">MRFSLLNIILATSLFLTNTLTSAAAIPQTCVFEGFPCFEQGPLDHCEYCGSWAGRDAVRSGSVYQLLEMDGTVVVFRAQIFCCFNSSSLSTIDFAKLRFDRPSYSWTNRTALELRRNVKATVEKTLENTLISAIRSKGLIAINFGGRLNGNTPAVGDIA</sequence>
<protein>
    <submittedName>
        <fullName evidence="2">Uncharacterized protein</fullName>
    </submittedName>
</protein>
<keyword evidence="3" id="KW-1185">Reference proteome</keyword>
<dbReference type="Proteomes" id="UP000235786">
    <property type="component" value="Unassembled WGS sequence"/>
</dbReference>
<evidence type="ECO:0000256" key="1">
    <source>
        <dbReference type="SAM" id="SignalP"/>
    </source>
</evidence>
<evidence type="ECO:0000313" key="2">
    <source>
        <dbReference type="EMBL" id="PMD31290.1"/>
    </source>
</evidence>
<dbReference type="EMBL" id="KZ613963">
    <property type="protein sequence ID" value="PMD31290.1"/>
    <property type="molecule type" value="Genomic_DNA"/>
</dbReference>
<feature type="signal peptide" evidence="1">
    <location>
        <begin position="1"/>
        <end position="25"/>
    </location>
</feature>
<feature type="chain" id="PRO_5014458481" evidence="1">
    <location>
        <begin position="26"/>
        <end position="159"/>
    </location>
</feature>
<organism evidence="2 3">
    <name type="scientific">Hyaloscypha variabilis (strain UAMH 11265 / GT02V1 / F)</name>
    <name type="common">Meliniomyces variabilis</name>
    <dbReference type="NCBI Taxonomy" id="1149755"/>
    <lineage>
        <taxon>Eukaryota</taxon>
        <taxon>Fungi</taxon>
        <taxon>Dikarya</taxon>
        <taxon>Ascomycota</taxon>
        <taxon>Pezizomycotina</taxon>
        <taxon>Leotiomycetes</taxon>
        <taxon>Helotiales</taxon>
        <taxon>Hyaloscyphaceae</taxon>
        <taxon>Hyaloscypha</taxon>
        <taxon>Hyaloscypha variabilis</taxon>
    </lineage>
</organism>
<proteinExistence type="predicted"/>